<dbReference type="PRINTS" id="PR02045">
    <property type="entry name" value="F138DOMAIN"/>
</dbReference>
<keyword evidence="1" id="KW-0472">Membrane</keyword>
<protein>
    <submittedName>
        <fullName evidence="2">Uncharacterized protein</fullName>
    </submittedName>
</protein>
<reference evidence="2" key="3">
    <citation type="submission" date="2025-09" db="UniProtKB">
        <authorList>
            <consortium name="Ensembl"/>
        </authorList>
    </citation>
    <scope>IDENTIFICATION</scope>
</reference>
<evidence type="ECO:0000256" key="1">
    <source>
        <dbReference type="SAM" id="Phobius"/>
    </source>
</evidence>
<feature type="transmembrane region" description="Helical" evidence="1">
    <location>
        <begin position="117"/>
        <end position="133"/>
    </location>
</feature>
<dbReference type="PANTHER" id="PTHR12138:SF152">
    <property type="entry name" value="C2H2-TYPE DOMAIN-CONTAINING PROTEIN"/>
    <property type="match status" value="1"/>
</dbReference>
<sequence length="134" mass="14358">DGVLLLSPRLECNGPILAHCNLRLPGSSNSPASASQVAGITGVRHSTWLIFVFLVETGFHQVGQAGLELLTSGDPPTLASQSAGITGISHRARPVFFSFLSFFLPFLPSFLPSFLSSFLPSFLSSLPAFLLFFF</sequence>
<organism evidence="2 3">
    <name type="scientific">Macaca fascicularis</name>
    <name type="common">Crab-eating macaque</name>
    <name type="synonym">Cynomolgus monkey</name>
    <dbReference type="NCBI Taxonomy" id="9541"/>
    <lineage>
        <taxon>Eukaryota</taxon>
        <taxon>Metazoa</taxon>
        <taxon>Chordata</taxon>
        <taxon>Craniata</taxon>
        <taxon>Vertebrata</taxon>
        <taxon>Euteleostomi</taxon>
        <taxon>Mammalia</taxon>
        <taxon>Eutheria</taxon>
        <taxon>Euarchontoglires</taxon>
        <taxon>Primates</taxon>
        <taxon>Haplorrhini</taxon>
        <taxon>Catarrhini</taxon>
        <taxon>Cercopithecidae</taxon>
        <taxon>Cercopithecinae</taxon>
        <taxon>Macaca</taxon>
    </lineage>
</organism>
<reference evidence="2 3" key="1">
    <citation type="submission" date="2013-03" db="EMBL/GenBank/DDBJ databases">
        <authorList>
            <person name="Warren W."/>
            <person name="Wilson R.K."/>
        </authorList>
    </citation>
    <scope>NUCLEOTIDE SEQUENCE</scope>
</reference>
<name>A0A7N9CMX3_MACFA</name>
<evidence type="ECO:0000313" key="3">
    <source>
        <dbReference type="Proteomes" id="UP000233100"/>
    </source>
</evidence>
<dbReference type="GeneTree" id="ENSGT01120000271815"/>
<dbReference type="PANTHER" id="PTHR12138">
    <property type="entry name" value="PRIMATE-EXPANDED PROTEIN FAMILY"/>
    <property type="match status" value="1"/>
</dbReference>
<dbReference type="Proteomes" id="UP000233100">
    <property type="component" value="Chromosome 9"/>
</dbReference>
<reference evidence="2" key="2">
    <citation type="submission" date="2025-08" db="UniProtKB">
        <authorList>
            <consortium name="Ensembl"/>
        </authorList>
    </citation>
    <scope>IDENTIFICATION</scope>
</reference>
<keyword evidence="3" id="KW-1185">Reference proteome</keyword>
<keyword evidence="1" id="KW-0812">Transmembrane</keyword>
<dbReference type="AlphaFoldDB" id="A0A7N9CMX3"/>
<evidence type="ECO:0000313" key="2">
    <source>
        <dbReference type="Ensembl" id="ENSMFAP00000051429.1"/>
    </source>
</evidence>
<dbReference type="Ensembl" id="ENSMFAT00000089618.1">
    <property type="protein sequence ID" value="ENSMFAP00000051429.1"/>
    <property type="gene ID" value="ENSMFAG00000057854.1"/>
</dbReference>
<accession>A0A7N9CMX3</accession>
<keyword evidence="1" id="KW-1133">Transmembrane helix</keyword>
<proteinExistence type="predicted"/>